<keyword evidence="7" id="KW-1185">Reference proteome</keyword>
<dbReference type="AlphaFoldDB" id="A0A9N9T5V8"/>
<dbReference type="Gene3D" id="3.10.660.10">
    <property type="entry name" value="DPH Zinc finger"/>
    <property type="match status" value="1"/>
</dbReference>
<dbReference type="EMBL" id="OU898281">
    <property type="protein sequence ID" value="CAG9836097.1"/>
    <property type="molecule type" value="Genomic_DNA"/>
</dbReference>
<feature type="domain" description="J" evidence="5">
    <location>
        <begin position="18"/>
        <end position="85"/>
    </location>
</feature>
<evidence type="ECO:0000313" key="6">
    <source>
        <dbReference type="EMBL" id="CAG9836097.1"/>
    </source>
</evidence>
<dbReference type="PANTHER" id="PTHR45255:SF1">
    <property type="entry name" value="DNAJ HOMOLOG SUBFAMILY C MEMBER 24"/>
    <property type="match status" value="1"/>
</dbReference>
<dbReference type="InterPro" id="IPR036869">
    <property type="entry name" value="J_dom_sf"/>
</dbReference>
<dbReference type="CDD" id="cd06257">
    <property type="entry name" value="DnaJ"/>
    <property type="match status" value="1"/>
</dbReference>
<sequence>MANEDTSQLENHINNELDYYAVLQCKPNSTLEELKQSYRTLIKKFHPDKQSQKGSSGSEELFILIDKAYKTLSDTKLRKEYDARLIENNFNENSLIYAELNKSDLKFVNEVCYFPCRCGQNIEISADVLQEEECLVECSECTNCILIK</sequence>
<dbReference type="PRINTS" id="PR00625">
    <property type="entry name" value="JDOMAIN"/>
</dbReference>
<dbReference type="PANTHER" id="PTHR45255">
    <property type="entry name" value="DNAJ HOMOLOG SUBFAMILY C MEMBER 24"/>
    <property type="match status" value="1"/>
</dbReference>
<accession>A0A9N9T5V8</accession>
<name>A0A9N9T5V8_DIABA</name>
<dbReference type="Pfam" id="PF05207">
    <property type="entry name" value="Zn_ribbon_CSL"/>
    <property type="match status" value="1"/>
</dbReference>
<dbReference type="PROSITE" id="PS50076">
    <property type="entry name" value="DNAJ_2"/>
    <property type="match status" value="1"/>
</dbReference>
<dbReference type="SUPFAM" id="SSF46565">
    <property type="entry name" value="Chaperone J-domain"/>
    <property type="match status" value="1"/>
</dbReference>
<dbReference type="SUPFAM" id="SSF144217">
    <property type="entry name" value="CSL zinc finger"/>
    <property type="match status" value="1"/>
</dbReference>
<evidence type="ECO:0000256" key="4">
    <source>
        <dbReference type="ARBA" id="ARBA00023004"/>
    </source>
</evidence>
<dbReference type="Gene3D" id="1.10.287.110">
    <property type="entry name" value="DnaJ domain"/>
    <property type="match status" value="1"/>
</dbReference>
<dbReference type="OrthoDB" id="66964at2759"/>
<dbReference type="InterPro" id="IPR001623">
    <property type="entry name" value="DnaJ_domain"/>
</dbReference>
<evidence type="ECO:0000313" key="7">
    <source>
        <dbReference type="Proteomes" id="UP001153709"/>
    </source>
</evidence>
<organism evidence="6 7">
    <name type="scientific">Diabrotica balteata</name>
    <name type="common">Banded cucumber beetle</name>
    <dbReference type="NCBI Taxonomy" id="107213"/>
    <lineage>
        <taxon>Eukaryota</taxon>
        <taxon>Metazoa</taxon>
        <taxon>Ecdysozoa</taxon>
        <taxon>Arthropoda</taxon>
        <taxon>Hexapoda</taxon>
        <taxon>Insecta</taxon>
        <taxon>Pterygota</taxon>
        <taxon>Neoptera</taxon>
        <taxon>Endopterygota</taxon>
        <taxon>Coleoptera</taxon>
        <taxon>Polyphaga</taxon>
        <taxon>Cucujiformia</taxon>
        <taxon>Chrysomeloidea</taxon>
        <taxon>Chrysomelidae</taxon>
        <taxon>Galerucinae</taxon>
        <taxon>Diabroticina</taxon>
        <taxon>Diabroticites</taxon>
        <taxon>Diabrotica</taxon>
    </lineage>
</organism>
<dbReference type="SMART" id="SM00271">
    <property type="entry name" value="DnaJ"/>
    <property type="match status" value="1"/>
</dbReference>
<dbReference type="GO" id="GO:0001671">
    <property type="term" value="F:ATPase activator activity"/>
    <property type="evidence" value="ECO:0007669"/>
    <property type="project" value="TreeGrafter"/>
</dbReference>
<evidence type="ECO:0000256" key="3">
    <source>
        <dbReference type="ARBA" id="ARBA00022833"/>
    </source>
</evidence>
<dbReference type="Proteomes" id="UP001153709">
    <property type="component" value="Chromosome 6"/>
</dbReference>
<protein>
    <recommendedName>
        <fullName evidence="5">J domain-containing protein</fullName>
    </recommendedName>
</protein>
<keyword evidence="4" id="KW-0408">Iron</keyword>
<gene>
    <name evidence="6" type="ORF">DIABBA_LOCUS9215</name>
</gene>
<dbReference type="Pfam" id="PF00226">
    <property type="entry name" value="DnaJ"/>
    <property type="match status" value="1"/>
</dbReference>
<dbReference type="InterPro" id="IPR007872">
    <property type="entry name" value="DPH_MB_dom"/>
</dbReference>
<reference evidence="6" key="1">
    <citation type="submission" date="2022-01" db="EMBL/GenBank/DDBJ databases">
        <authorList>
            <person name="King R."/>
        </authorList>
    </citation>
    <scope>NUCLEOTIDE SEQUENCE</scope>
</reference>
<evidence type="ECO:0000259" key="5">
    <source>
        <dbReference type="PROSITE" id="PS50076"/>
    </source>
</evidence>
<proteinExistence type="inferred from homology"/>
<keyword evidence="3" id="KW-0862">Zinc</keyword>
<evidence type="ECO:0000256" key="2">
    <source>
        <dbReference type="ARBA" id="ARBA00022723"/>
    </source>
</evidence>
<dbReference type="GO" id="GO:0008198">
    <property type="term" value="F:ferrous iron binding"/>
    <property type="evidence" value="ECO:0007669"/>
    <property type="project" value="TreeGrafter"/>
</dbReference>
<dbReference type="InterPro" id="IPR036671">
    <property type="entry name" value="DPH_MB_sf"/>
</dbReference>
<comment type="similarity">
    <text evidence="1">Belongs to the DPH4 family.</text>
</comment>
<evidence type="ECO:0000256" key="1">
    <source>
        <dbReference type="ARBA" id="ARBA00006169"/>
    </source>
</evidence>
<keyword evidence="2" id="KW-0479">Metal-binding</keyword>